<gene>
    <name evidence="2" type="ORF">BN11_1720006</name>
</gene>
<evidence type="ECO:0000313" key="3">
    <source>
        <dbReference type="Proteomes" id="UP000035763"/>
    </source>
</evidence>
<name>W6JT95_9MICO</name>
<dbReference type="AlphaFoldDB" id="W6JT95"/>
<sequence>MRIASGTVIVLLVALILLGLGTAIVIASWDDKPVAISVLAIMGIGTMAMVNGALQARRYDRDNPRR</sequence>
<feature type="transmembrane region" description="Helical" evidence="1">
    <location>
        <begin position="33"/>
        <end position="56"/>
    </location>
</feature>
<keyword evidence="1" id="KW-0472">Membrane</keyword>
<reference evidence="2 3" key="1">
    <citation type="journal article" date="2013" name="ISME J.">
        <title>A metabolic model for members of the genus Tetrasphaera involved in enhanced biological phosphorus removal.</title>
        <authorList>
            <person name="Kristiansen R."/>
            <person name="Nguyen H.T.T."/>
            <person name="Saunders A.M."/>
            <person name="Nielsen J.L."/>
            <person name="Wimmer R."/>
            <person name="Le V.Q."/>
            <person name="McIlroy S.J."/>
            <person name="Petrovski S."/>
            <person name="Seviour R.J."/>
            <person name="Calteau A."/>
            <person name="Nielsen K.L."/>
            <person name="Nielsen P.H."/>
        </authorList>
    </citation>
    <scope>NUCLEOTIDE SEQUENCE [LARGE SCALE GENOMIC DNA]</scope>
    <source>
        <strain evidence="2 3">Ben110</strain>
    </source>
</reference>
<keyword evidence="3" id="KW-1185">Reference proteome</keyword>
<dbReference type="Proteomes" id="UP000035763">
    <property type="component" value="Unassembled WGS sequence"/>
</dbReference>
<protein>
    <submittedName>
        <fullName evidence="2">Uncharacterized protein</fullName>
    </submittedName>
</protein>
<evidence type="ECO:0000256" key="1">
    <source>
        <dbReference type="SAM" id="Phobius"/>
    </source>
</evidence>
<proteinExistence type="predicted"/>
<dbReference type="EMBL" id="CAJA01000082">
    <property type="protein sequence ID" value="CCH72498.1"/>
    <property type="molecule type" value="Genomic_DNA"/>
</dbReference>
<keyword evidence="1" id="KW-1133">Transmembrane helix</keyword>
<accession>W6JT95</accession>
<dbReference type="RefSeq" id="WP_048697867.1">
    <property type="nucleotide sequence ID" value="NZ_HG764815.1"/>
</dbReference>
<comment type="caution">
    <text evidence="2">The sequence shown here is derived from an EMBL/GenBank/DDBJ whole genome shotgun (WGS) entry which is preliminary data.</text>
</comment>
<keyword evidence="1" id="KW-0812">Transmembrane</keyword>
<evidence type="ECO:0000313" key="2">
    <source>
        <dbReference type="EMBL" id="CCH72498.1"/>
    </source>
</evidence>
<organism evidence="2 3">
    <name type="scientific">Nostocoides australiense Ben110</name>
    <dbReference type="NCBI Taxonomy" id="1193182"/>
    <lineage>
        <taxon>Bacteria</taxon>
        <taxon>Bacillati</taxon>
        <taxon>Actinomycetota</taxon>
        <taxon>Actinomycetes</taxon>
        <taxon>Micrococcales</taxon>
        <taxon>Intrasporangiaceae</taxon>
        <taxon>Nostocoides</taxon>
    </lineage>
</organism>